<dbReference type="GO" id="GO:0003735">
    <property type="term" value="F:structural constituent of ribosome"/>
    <property type="evidence" value="ECO:0007669"/>
    <property type="project" value="InterPro"/>
</dbReference>
<feature type="non-terminal residue" evidence="3">
    <location>
        <position position="54"/>
    </location>
</feature>
<evidence type="ECO:0008006" key="4">
    <source>
        <dbReference type="Google" id="ProtNLM"/>
    </source>
</evidence>
<organism evidence="3">
    <name type="scientific">marine metagenome</name>
    <dbReference type="NCBI Taxonomy" id="408172"/>
    <lineage>
        <taxon>unclassified sequences</taxon>
        <taxon>metagenomes</taxon>
        <taxon>ecological metagenomes</taxon>
    </lineage>
</organism>
<proteinExistence type="predicted"/>
<keyword evidence="2" id="KW-0687">Ribonucleoprotein</keyword>
<evidence type="ECO:0000256" key="1">
    <source>
        <dbReference type="ARBA" id="ARBA00022980"/>
    </source>
</evidence>
<dbReference type="GO" id="GO:0006412">
    <property type="term" value="P:translation"/>
    <property type="evidence" value="ECO:0007669"/>
    <property type="project" value="InterPro"/>
</dbReference>
<keyword evidence="1" id="KW-0689">Ribosomal protein</keyword>
<name>A0A382NUE3_9ZZZZ</name>
<sequence>MKTKSLKISEIEKNWWIADAEDQTLGRLASKIAQILRGKHKVNFSPHMDMGDCV</sequence>
<gene>
    <name evidence="3" type="ORF">METZ01_LOCUS317658</name>
</gene>
<dbReference type="PANTHER" id="PTHR11545">
    <property type="entry name" value="RIBOSOMAL PROTEIN L13"/>
    <property type="match status" value="1"/>
</dbReference>
<protein>
    <recommendedName>
        <fullName evidence="4">50S ribosomal protein L13</fullName>
    </recommendedName>
</protein>
<dbReference type="GO" id="GO:0003729">
    <property type="term" value="F:mRNA binding"/>
    <property type="evidence" value="ECO:0007669"/>
    <property type="project" value="TreeGrafter"/>
</dbReference>
<dbReference type="EMBL" id="UINC01102861">
    <property type="protein sequence ID" value="SVC64804.1"/>
    <property type="molecule type" value="Genomic_DNA"/>
</dbReference>
<dbReference type="PANTHER" id="PTHR11545:SF2">
    <property type="entry name" value="LARGE RIBOSOMAL SUBUNIT PROTEIN UL13M"/>
    <property type="match status" value="1"/>
</dbReference>
<dbReference type="Pfam" id="PF00572">
    <property type="entry name" value="Ribosomal_L13"/>
    <property type="match status" value="1"/>
</dbReference>
<dbReference type="GO" id="GO:0017148">
    <property type="term" value="P:negative regulation of translation"/>
    <property type="evidence" value="ECO:0007669"/>
    <property type="project" value="TreeGrafter"/>
</dbReference>
<dbReference type="InterPro" id="IPR005822">
    <property type="entry name" value="Ribosomal_uL13"/>
</dbReference>
<dbReference type="Gene3D" id="3.90.1180.10">
    <property type="entry name" value="Ribosomal protein L13"/>
    <property type="match status" value="1"/>
</dbReference>
<dbReference type="SUPFAM" id="SSF52161">
    <property type="entry name" value="Ribosomal protein L13"/>
    <property type="match status" value="1"/>
</dbReference>
<evidence type="ECO:0000256" key="2">
    <source>
        <dbReference type="ARBA" id="ARBA00023274"/>
    </source>
</evidence>
<dbReference type="GO" id="GO:0022625">
    <property type="term" value="C:cytosolic large ribosomal subunit"/>
    <property type="evidence" value="ECO:0007669"/>
    <property type="project" value="TreeGrafter"/>
</dbReference>
<reference evidence="3" key="1">
    <citation type="submission" date="2018-05" db="EMBL/GenBank/DDBJ databases">
        <authorList>
            <person name="Lanie J.A."/>
            <person name="Ng W.-L."/>
            <person name="Kazmierczak K.M."/>
            <person name="Andrzejewski T.M."/>
            <person name="Davidsen T.M."/>
            <person name="Wayne K.J."/>
            <person name="Tettelin H."/>
            <person name="Glass J.I."/>
            <person name="Rusch D."/>
            <person name="Podicherti R."/>
            <person name="Tsui H.-C.T."/>
            <person name="Winkler M.E."/>
        </authorList>
    </citation>
    <scope>NUCLEOTIDE SEQUENCE</scope>
</reference>
<evidence type="ECO:0000313" key="3">
    <source>
        <dbReference type="EMBL" id="SVC64804.1"/>
    </source>
</evidence>
<accession>A0A382NUE3</accession>
<dbReference type="AlphaFoldDB" id="A0A382NUE3"/>
<dbReference type="InterPro" id="IPR036899">
    <property type="entry name" value="Ribosomal_uL13_sf"/>
</dbReference>